<dbReference type="Gene3D" id="3.10.50.10">
    <property type="match status" value="1"/>
</dbReference>
<keyword evidence="3" id="KW-1015">Disulfide bond</keyword>
<accession>A0AAD9KYG8</accession>
<dbReference type="PANTHER" id="PTHR11177:SF317">
    <property type="entry name" value="CHITINASE 12-RELATED"/>
    <property type="match status" value="1"/>
</dbReference>
<evidence type="ECO:0000256" key="6">
    <source>
        <dbReference type="RuleBase" id="RU004453"/>
    </source>
</evidence>
<evidence type="ECO:0000313" key="9">
    <source>
        <dbReference type="Proteomes" id="UP001209878"/>
    </source>
</evidence>
<dbReference type="FunFam" id="3.20.20.80:FF:000007">
    <property type="entry name" value="Acidic mammalian chitinase"/>
    <property type="match status" value="1"/>
</dbReference>
<dbReference type="InterPro" id="IPR017853">
    <property type="entry name" value="GH"/>
</dbReference>
<keyword evidence="4 5" id="KW-0326">Glycosidase</keyword>
<evidence type="ECO:0000256" key="3">
    <source>
        <dbReference type="ARBA" id="ARBA00023157"/>
    </source>
</evidence>
<comment type="caution">
    <text evidence="8">The sequence shown here is derived from an EMBL/GenBank/DDBJ whole genome shotgun (WGS) entry which is preliminary data.</text>
</comment>
<keyword evidence="2 5" id="KW-0378">Hydrolase</keyword>
<keyword evidence="1" id="KW-0732">Signal</keyword>
<dbReference type="Pfam" id="PF00704">
    <property type="entry name" value="Glyco_hydro_18"/>
    <property type="match status" value="1"/>
</dbReference>
<dbReference type="SUPFAM" id="SSF51445">
    <property type="entry name" value="(Trans)glycosidases"/>
    <property type="match status" value="1"/>
</dbReference>
<evidence type="ECO:0000313" key="8">
    <source>
        <dbReference type="EMBL" id="KAK2179220.1"/>
    </source>
</evidence>
<evidence type="ECO:0000259" key="7">
    <source>
        <dbReference type="PROSITE" id="PS51910"/>
    </source>
</evidence>
<dbReference type="InterPro" id="IPR050314">
    <property type="entry name" value="Glycosyl_Hydrlase_18"/>
</dbReference>
<proteinExistence type="inferred from homology"/>
<dbReference type="AlphaFoldDB" id="A0AAD9KYG8"/>
<dbReference type="PROSITE" id="PS01095">
    <property type="entry name" value="GH18_1"/>
    <property type="match status" value="1"/>
</dbReference>
<name>A0AAD9KYG8_RIDPI</name>
<dbReference type="GO" id="GO:0005576">
    <property type="term" value="C:extracellular region"/>
    <property type="evidence" value="ECO:0007669"/>
    <property type="project" value="TreeGrafter"/>
</dbReference>
<dbReference type="InterPro" id="IPR011583">
    <property type="entry name" value="Chitinase_II/V-like_cat"/>
</dbReference>
<dbReference type="FunFam" id="3.10.50.10:FF:000001">
    <property type="entry name" value="Chitinase 3-like 1"/>
    <property type="match status" value="1"/>
</dbReference>
<dbReference type="SUPFAM" id="SSF54556">
    <property type="entry name" value="Chitinase insertion domain"/>
    <property type="match status" value="1"/>
</dbReference>
<protein>
    <recommendedName>
        <fullName evidence="7">GH18 domain-containing protein</fullName>
    </recommendedName>
</protein>
<dbReference type="SMART" id="SM00636">
    <property type="entry name" value="Glyco_18"/>
    <property type="match status" value="1"/>
</dbReference>
<evidence type="ECO:0000256" key="5">
    <source>
        <dbReference type="RuleBase" id="RU000489"/>
    </source>
</evidence>
<dbReference type="InterPro" id="IPR001579">
    <property type="entry name" value="Glyco_hydro_18_chit_AS"/>
</dbReference>
<dbReference type="EMBL" id="JAODUO010000504">
    <property type="protein sequence ID" value="KAK2179220.1"/>
    <property type="molecule type" value="Genomic_DNA"/>
</dbReference>
<dbReference type="GO" id="GO:0006032">
    <property type="term" value="P:chitin catabolic process"/>
    <property type="evidence" value="ECO:0007669"/>
    <property type="project" value="TreeGrafter"/>
</dbReference>
<sequence>MLRCVTVEYKRVCYYPNWTQYRPGDGKFLPEHIDGSLCTHINYAFAKMSNNRLQPYEWNDDSSPWSKGMYERVNAMKRKYPGLKTMLSVGGWNFGTNQVTIMLRTEESRRQFAATSIVFLRDRNFDGLDLDFEYPGSRGSPASDKQKYTQLVKQLKSAFDYEARSSGKSRLLLTAAVAAGESNIKNGYEIREISKYFDFINLMAYDLHGNWETTTGFNAPLFGRSGESIEDSKCNVAWAANYWIKEGCPRRKLVIGMASYGRSFRLADPAINGVGARKAGKPTAGQYTREPGFLAYYEICQVFMGENKDNLKWDDEHKVPYAYKGNMWVGYDNEYSLQLKVEWMMGENLGGWMVWDLASDDFTGKFCHAGKYPLLRRLNKALKGEAISMR</sequence>
<dbReference type="CDD" id="cd02872">
    <property type="entry name" value="GH18_chitolectin_chitotriosidase"/>
    <property type="match status" value="1"/>
</dbReference>
<evidence type="ECO:0000256" key="1">
    <source>
        <dbReference type="ARBA" id="ARBA00022729"/>
    </source>
</evidence>
<keyword evidence="9" id="KW-1185">Reference proteome</keyword>
<dbReference type="InterPro" id="IPR001223">
    <property type="entry name" value="Glyco_hydro18_cat"/>
</dbReference>
<dbReference type="GO" id="GO:0008061">
    <property type="term" value="F:chitin binding"/>
    <property type="evidence" value="ECO:0007669"/>
    <property type="project" value="InterPro"/>
</dbReference>
<dbReference type="PANTHER" id="PTHR11177">
    <property type="entry name" value="CHITINASE"/>
    <property type="match status" value="1"/>
</dbReference>
<comment type="similarity">
    <text evidence="6">Belongs to the glycosyl hydrolase 18 family.</text>
</comment>
<dbReference type="GO" id="GO:0004568">
    <property type="term" value="F:chitinase activity"/>
    <property type="evidence" value="ECO:0007669"/>
    <property type="project" value="UniProtKB-ARBA"/>
</dbReference>
<evidence type="ECO:0000256" key="2">
    <source>
        <dbReference type="ARBA" id="ARBA00022801"/>
    </source>
</evidence>
<dbReference type="PROSITE" id="PS51910">
    <property type="entry name" value="GH18_2"/>
    <property type="match status" value="1"/>
</dbReference>
<evidence type="ECO:0000256" key="4">
    <source>
        <dbReference type="ARBA" id="ARBA00023295"/>
    </source>
</evidence>
<dbReference type="GO" id="GO:0005975">
    <property type="term" value="P:carbohydrate metabolic process"/>
    <property type="evidence" value="ECO:0007669"/>
    <property type="project" value="InterPro"/>
</dbReference>
<reference evidence="8" key="1">
    <citation type="journal article" date="2023" name="Mol. Biol. Evol.">
        <title>Third-Generation Sequencing Reveals the Adaptive Role of the Epigenome in Three Deep-Sea Polychaetes.</title>
        <authorList>
            <person name="Perez M."/>
            <person name="Aroh O."/>
            <person name="Sun Y."/>
            <person name="Lan Y."/>
            <person name="Juniper S.K."/>
            <person name="Young C.R."/>
            <person name="Angers B."/>
            <person name="Qian P.Y."/>
        </authorList>
    </citation>
    <scope>NUCLEOTIDE SEQUENCE</scope>
    <source>
        <strain evidence="8">R07B-5</strain>
    </source>
</reference>
<feature type="domain" description="GH18" evidence="7">
    <location>
        <begin position="9"/>
        <end position="385"/>
    </location>
</feature>
<dbReference type="Proteomes" id="UP001209878">
    <property type="component" value="Unassembled WGS sequence"/>
</dbReference>
<organism evidence="8 9">
    <name type="scientific">Ridgeia piscesae</name>
    <name type="common">Tubeworm</name>
    <dbReference type="NCBI Taxonomy" id="27915"/>
    <lineage>
        <taxon>Eukaryota</taxon>
        <taxon>Metazoa</taxon>
        <taxon>Spiralia</taxon>
        <taxon>Lophotrochozoa</taxon>
        <taxon>Annelida</taxon>
        <taxon>Polychaeta</taxon>
        <taxon>Sedentaria</taxon>
        <taxon>Canalipalpata</taxon>
        <taxon>Sabellida</taxon>
        <taxon>Siboglinidae</taxon>
        <taxon>Ridgeia</taxon>
    </lineage>
</organism>
<dbReference type="InterPro" id="IPR029070">
    <property type="entry name" value="Chitinase_insertion_sf"/>
</dbReference>
<dbReference type="Gene3D" id="3.20.20.80">
    <property type="entry name" value="Glycosidases"/>
    <property type="match status" value="1"/>
</dbReference>
<gene>
    <name evidence="8" type="ORF">NP493_504g01019</name>
</gene>